<proteinExistence type="predicted"/>
<dbReference type="EMBL" id="CP000119">
    <property type="protein sequence ID" value="ABA24754.1"/>
    <property type="molecule type" value="Genomic_DNA"/>
</dbReference>
<organism evidence="2 3">
    <name type="scientific">Trichormus variabilis (strain ATCC 29413 / PCC 7937)</name>
    <name type="common">Anabaena variabilis</name>
    <dbReference type="NCBI Taxonomy" id="240292"/>
    <lineage>
        <taxon>Bacteria</taxon>
        <taxon>Bacillati</taxon>
        <taxon>Cyanobacteriota</taxon>
        <taxon>Cyanophyceae</taxon>
        <taxon>Nostocales</taxon>
        <taxon>Nostocaceae</taxon>
        <taxon>Trichormus</taxon>
    </lineage>
</organism>
<dbReference type="Proteomes" id="UP000002533">
    <property type="component" value="Plasmid pAnaA"/>
</dbReference>
<protein>
    <submittedName>
        <fullName evidence="2">Uncharacterized protein</fullName>
    </submittedName>
</protein>
<dbReference type="HOGENOM" id="CLU_2285561_0_0_3"/>
<sequence length="101" mass="11528">MRKSEDSRSKYDYFSGLKEIFLENLILNEAKPLPSKAFIVLLRSQKPCESEIPQTPPKHPRNTPETPPKHPRSNFGSFGKAFPILLPKHPRNTPEEPPVNP</sequence>
<evidence type="ECO:0000313" key="3">
    <source>
        <dbReference type="Proteomes" id="UP000002533"/>
    </source>
</evidence>
<dbReference type="KEGG" id="ava:Ava_B0040"/>
<dbReference type="AlphaFoldDB" id="Q3M2N2"/>
<evidence type="ECO:0000313" key="2">
    <source>
        <dbReference type="EMBL" id="ABA24754.1"/>
    </source>
</evidence>
<name>Q3M2N2_TRIV2</name>
<keyword evidence="2" id="KW-0614">Plasmid</keyword>
<evidence type="ECO:0000256" key="1">
    <source>
        <dbReference type="SAM" id="MobiDB-lite"/>
    </source>
</evidence>
<gene>
    <name evidence="2" type="ordered locus">Ava_B0040</name>
</gene>
<accession>Q3M2N2</accession>
<reference evidence="3" key="1">
    <citation type="journal article" date="2014" name="Stand. Genomic Sci.">
        <title>Complete genome sequence of Anabaena variabilis ATCC 29413.</title>
        <authorList>
            <person name="Thiel T."/>
            <person name="Pratte B.S."/>
            <person name="Zhong J."/>
            <person name="Goodwin L."/>
            <person name="Copeland A."/>
            <person name="Lucas S."/>
            <person name="Han C."/>
            <person name="Pitluck S."/>
            <person name="Land M.L."/>
            <person name="Kyrpides N.C."/>
            <person name="Woyke T."/>
        </authorList>
    </citation>
    <scope>NUCLEOTIDE SEQUENCE [LARGE SCALE GENOMIC DNA]</scope>
    <source>
        <strain evidence="3">ATCC 29413 / PCC 7937</strain>
    </source>
</reference>
<geneLocation type="plasmid" evidence="3">
    <name>pAnaA</name>
</geneLocation>
<feature type="region of interest" description="Disordered" evidence="1">
    <location>
        <begin position="49"/>
        <end position="101"/>
    </location>
</feature>